<evidence type="ECO:0000256" key="1">
    <source>
        <dbReference type="SAM" id="MobiDB-lite"/>
    </source>
</evidence>
<name>A0A0U4C394_9BACT</name>
<dbReference type="KEGG" id="hyg:AUC43_05775"/>
<evidence type="ECO:0000313" key="4">
    <source>
        <dbReference type="Proteomes" id="UP000059542"/>
    </source>
</evidence>
<dbReference type="Gene3D" id="2.60.40.1120">
    <property type="entry name" value="Carboxypeptidase-like, regulatory domain"/>
    <property type="match status" value="1"/>
</dbReference>
<feature type="signal peptide" evidence="2">
    <location>
        <begin position="1"/>
        <end position="38"/>
    </location>
</feature>
<protein>
    <recommendedName>
        <fullName evidence="5">TonB-dependent receptor plug domain-containing protein</fullName>
    </recommendedName>
</protein>
<feature type="chain" id="PRO_5006847495" description="TonB-dependent receptor plug domain-containing protein" evidence="2">
    <location>
        <begin position="39"/>
        <end position="178"/>
    </location>
</feature>
<gene>
    <name evidence="3" type="ORF">AUC43_05775</name>
</gene>
<dbReference type="Proteomes" id="UP000059542">
    <property type="component" value="Chromosome"/>
</dbReference>
<organism evidence="3 4">
    <name type="scientific">Hymenobacter sedentarius</name>
    <dbReference type="NCBI Taxonomy" id="1411621"/>
    <lineage>
        <taxon>Bacteria</taxon>
        <taxon>Pseudomonadati</taxon>
        <taxon>Bacteroidota</taxon>
        <taxon>Cytophagia</taxon>
        <taxon>Cytophagales</taxon>
        <taxon>Hymenobacteraceae</taxon>
        <taxon>Hymenobacter</taxon>
    </lineage>
</organism>
<sequence length="178" mass="18856">MYRSNKAANIITAMRSFTVLTASFLTCLFTLITATSHAQIALASNRSLASSNPRGTTNTTPTPTAEPTKMMTLVGKITNPAGVLPGAVVILTGTKQMAVTNAEGEFQFTVPANAGPLAARVTYAGYADESTTLNAAASSSTVNLANATVIVVPRKHQLKAYLKTARKQVKRSRKQIRK</sequence>
<evidence type="ECO:0000313" key="3">
    <source>
        <dbReference type="EMBL" id="ALW84632.1"/>
    </source>
</evidence>
<dbReference type="AlphaFoldDB" id="A0A0U4C394"/>
<proteinExistence type="predicted"/>
<dbReference type="SUPFAM" id="SSF49464">
    <property type="entry name" value="Carboxypeptidase regulatory domain-like"/>
    <property type="match status" value="1"/>
</dbReference>
<keyword evidence="2" id="KW-0732">Signal</keyword>
<reference evidence="3 4" key="1">
    <citation type="submission" date="2015-12" db="EMBL/GenBank/DDBJ databases">
        <authorList>
            <person name="Shamseldin A."/>
            <person name="Moawad H."/>
            <person name="Abd El-Rahim W.M."/>
            <person name="Sadowsky M.J."/>
        </authorList>
    </citation>
    <scope>NUCLEOTIDE SEQUENCE [LARGE SCALE GENOMIC DNA]</scope>
    <source>
        <strain evidence="3 4">DG5B</strain>
    </source>
</reference>
<feature type="region of interest" description="Disordered" evidence="1">
    <location>
        <begin position="47"/>
        <end position="67"/>
    </location>
</feature>
<dbReference type="InterPro" id="IPR008969">
    <property type="entry name" value="CarboxyPept-like_regulatory"/>
</dbReference>
<evidence type="ECO:0008006" key="5">
    <source>
        <dbReference type="Google" id="ProtNLM"/>
    </source>
</evidence>
<evidence type="ECO:0000256" key="2">
    <source>
        <dbReference type="SAM" id="SignalP"/>
    </source>
</evidence>
<dbReference type="Pfam" id="PF13620">
    <property type="entry name" value="CarboxypepD_reg"/>
    <property type="match status" value="1"/>
</dbReference>
<keyword evidence="4" id="KW-1185">Reference proteome</keyword>
<dbReference type="EMBL" id="CP013909">
    <property type="protein sequence ID" value="ALW84632.1"/>
    <property type="molecule type" value="Genomic_DNA"/>
</dbReference>
<accession>A0A0U4C394</accession>